<dbReference type="EMBL" id="NOXV01000268">
    <property type="protein sequence ID" value="OYQ36619.1"/>
    <property type="molecule type" value="Genomic_DNA"/>
</dbReference>
<dbReference type="GO" id="GO:0009396">
    <property type="term" value="P:folic acid-containing compound biosynthetic process"/>
    <property type="evidence" value="ECO:0007669"/>
    <property type="project" value="TreeGrafter"/>
</dbReference>
<gene>
    <name evidence="6" type="ORF">CHU92_09470</name>
</gene>
<keyword evidence="6" id="KW-0436">Ligase</keyword>
<evidence type="ECO:0000256" key="3">
    <source>
        <dbReference type="ARBA" id="ARBA00022840"/>
    </source>
</evidence>
<dbReference type="GO" id="GO:0005524">
    <property type="term" value="F:ATP binding"/>
    <property type="evidence" value="ECO:0007669"/>
    <property type="project" value="UniProtKB-KW"/>
</dbReference>
<dbReference type="PANTHER" id="PTHR23407:SF1">
    <property type="entry name" value="5-FORMYLTETRAHYDROFOLATE CYCLO-LIGASE"/>
    <property type="match status" value="1"/>
</dbReference>
<dbReference type="EC" id="6.3.3.2" evidence="5"/>
<dbReference type="InterPro" id="IPR002698">
    <property type="entry name" value="FTHF_cligase"/>
</dbReference>
<comment type="caution">
    <text evidence="6">The sequence shown here is derived from an EMBL/GenBank/DDBJ whole genome shotgun (WGS) entry which is preliminary data.</text>
</comment>
<accession>A0A255Z594</accession>
<dbReference type="RefSeq" id="WP_094414952.1">
    <property type="nucleotide sequence ID" value="NZ_NOXV01000268.1"/>
</dbReference>
<dbReference type="InterPro" id="IPR024185">
    <property type="entry name" value="FTHF_cligase-like_sf"/>
</dbReference>
<name>A0A255Z594_9FLAO</name>
<dbReference type="GO" id="GO:0046872">
    <property type="term" value="F:metal ion binding"/>
    <property type="evidence" value="ECO:0007669"/>
    <property type="project" value="UniProtKB-KW"/>
</dbReference>
<sequence length="187" mass="21603">MTKKELRSKYKSLRSLFSAEEVGELSLKVANMLLQLPVWDKTYYHLFLAMEEQKEIHTDFILQVLQGRDKEVVVSRSDFESCSMVHYLLTDTTKLVKNAYGIPEPAGGLEVPPARIDVVFVPLLAFDRNGHRVGYGKGFYDRFLRECRDDVIKIGLSLYEAEEKPIEANTTDVRLDYCVTPLRVYRF</sequence>
<comment type="catalytic activity">
    <reaction evidence="5">
        <text>(6S)-5-formyl-5,6,7,8-tetrahydrofolate + ATP = (6R)-5,10-methenyltetrahydrofolate + ADP + phosphate</text>
        <dbReference type="Rhea" id="RHEA:10488"/>
        <dbReference type="ChEBI" id="CHEBI:30616"/>
        <dbReference type="ChEBI" id="CHEBI:43474"/>
        <dbReference type="ChEBI" id="CHEBI:57455"/>
        <dbReference type="ChEBI" id="CHEBI:57457"/>
        <dbReference type="ChEBI" id="CHEBI:456216"/>
        <dbReference type="EC" id="6.3.3.2"/>
    </reaction>
</comment>
<dbReference type="AlphaFoldDB" id="A0A255Z594"/>
<feature type="binding site" evidence="4">
    <location>
        <begin position="3"/>
        <end position="7"/>
    </location>
    <ligand>
        <name>ATP</name>
        <dbReference type="ChEBI" id="CHEBI:30616"/>
    </ligand>
</feature>
<dbReference type="Gene3D" id="3.40.50.10420">
    <property type="entry name" value="NagB/RpiA/CoA transferase-like"/>
    <property type="match status" value="1"/>
</dbReference>
<keyword evidence="2 4" id="KW-0547">Nucleotide-binding</keyword>
<evidence type="ECO:0000256" key="1">
    <source>
        <dbReference type="ARBA" id="ARBA00010638"/>
    </source>
</evidence>
<evidence type="ECO:0000313" key="7">
    <source>
        <dbReference type="Proteomes" id="UP000216605"/>
    </source>
</evidence>
<dbReference type="GO" id="GO:0035999">
    <property type="term" value="P:tetrahydrofolate interconversion"/>
    <property type="evidence" value="ECO:0007669"/>
    <property type="project" value="TreeGrafter"/>
</dbReference>
<feature type="binding site" evidence="4">
    <location>
        <position position="55"/>
    </location>
    <ligand>
        <name>substrate</name>
    </ligand>
</feature>
<dbReference type="OrthoDB" id="9801938at2"/>
<evidence type="ECO:0000256" key="4">
    <source>
        <dbReference type="PIRSR" id="PIRSR006806-1"/>
    </source>
</evidence>
<comment type="cofactor">
    <cofactor evidence="5">
        <name>Mg(2+)</name>
        <dbReference type="ChEBI" id="CHEBI:18420"/>
    </cofactor>
</comment>
<keyword evidence="5" id="KW-0479">Metal-binding</keyword>
<proteinExistence type="inferred from homology"/>
<evidence type="ECO:0000313" key="6">
    <source>
        <dbReference type="EMBL" id="OYQ36619.1"/>
    </source>
</evidence>
<dbReference type="PIRSF" id="PIRSF006806">
    <property type="entry name" value="FTHF_cligase"/>
    <property type="match status" value="1"/>
</dbReference>
<dbReference type="Proteomes" id="UP000216605">
    <property type="component" value="Unassembled WGS sequence"/>
</dbReference>
<dbReference type="InterPro" id="IPR037171">
    <property type="entry name" value="NagB/RpiA_transferase-like"/>
</dbReference>
<feature type="binding site" evidence="4">
    <location>
        <begin position="132"/>
        <end position="140"/>
    </location>
    <ligand>
        <name>ATP</name>
        <dbReference type="ChEBI" id="CHEBI:30616"/>
    </ligand>
</feature>
<evidence type="ECO:0000256" key="5">
    <source>
        <dbReference type="RuleBase" id="RU361279"/>
    </source>
</evidence>
<reference evidence="6 7" key="1">
    <citation type="submission" date="2017-07" db="EMBL/GenBank/DDBJ databases">
        <title>Flavobacterium cyanobacteriorum sp. nov., isolated from cyanobacterial aggregates in a eutrophic lake.</title>
        <authorList>
            <person name="Cai H."/>
        </authorList>
    </citation>
    <scope>NUCLEOTIDE SEQUENCE [LARGE SCALE GENOMIC DNA]</scope>
    <source>
        <strain evidence="6 7">TH021</strain>
    </source>
</reference>
<feature type="binding site" evidence="4">
    <location>
        <position position="50"/>
    </location>
    <ligand>
        <name>substrate</name>
    </ligand>
</feature>
<dbReference type="Pfam" id="PF01812">
    <property type="entry name" value="5-FTHF_cyc-lig"/>
    <property type="match status" value="1"/>
</dbReference>
<dbReference type="SUPFAM" id="SSF100950">
    <property type="entry name" value="NagB/RpiA/CoA transferase-like"/>
    <property type="match status" value="1"/>
</dbReference>
<dbReference type="GO" id="GO:0030272">
    <property type="term" value="F:5-formyltetrahydrofolate cyclo-ligase activity"/>
    <property type="evidence" value="ECO:0007669"/>
    <property type="project" value="UniProtKB-EC"/>
</dbReference>
<dbReference type="NCBIfam" id="TIGR02727">
    <property type="entry name" value="MTHFS_bact"/>
    <property type="match status" value="1"/>
</dbReference>
<keyword evidence="7" id="KW-1185">Reference proteome</keyword>
<comment type="similarity">
    <text evidence="1 5">Belongs to the 5-formyltetrahydrofolate cyclo-ligase family.</text>
</comment>
<protein>
    <recommendedName>
        <fullName evidence="5">5-formyltetrahydrofolate cyclo-ligase</fullName>
        <ecNumber evidence="5">6.3.3.2</ecNumber>
    </recommendedName>
</protein>
<keyword evidence="3 4" id="KW-0067">ATP-binding</keyword>
<organism evidence="6 7">
    <name type="scientific">Flavobacterium cyanobacteriorum</name>
    <dbReference type="NCBI Taxonomy" id="2022802"/>
    <lineage>
        <taxon>Bacteria</taxon>
        <taxon>Pseudomonadati</taxon>
        <taxon>Bacteroidota</taxon>
        <taxon>Flavobacteriia</taxon>
        <taxon>Flavobacteriales</taxon>
        <taxon>Flavobacteriaceae</taxon>
        <taxon>Flavobacterium</taxon>
    </lineage>
</organism>
<keyword evidence="5" id="KW-0460">Magnesium</keyword>
<evidence type="ECO:0000256" key="2">
    <source>
        <dbReference type="ARBA" id="ARBA00022741"/>
    </source>
</evidence>
<dbReference type="PANTHER" id="PTHR23407">
    <property type="entry name" value="ATPASE INHIBITOR/5-FORMYLTETRAHYDROFOLATE CYCLO-LIGASE"/>
    <property type="match status" value="1"/>
</dbReference>